<evidence type="ECO:0000256" key="1">
    <source>
        <dbReference type="SAM" id="SignalP"/>
    </source>
</evidence>
<name>A0A6L6QN04_9BURK</name>
<organism evidence="3 4">
    <name type="scientific">Massilia eburnea</name>
    <dbReference type="NCBI Taxonomy" id="1776165"/>
    <lineage>
        <taxon>Bacteria</taxon>
        <taxon>Pseudomonadati</taxon>
        <taxon>Pseudomonadota</taxon>
        <taxon>Betaproteobacteria</taxon>
        <taxon>Burkholderiales</taxon>
        <taxon>Oxalobacteraceae</taxon>
        <taxon>Telluria group</taxon>
        <taxon>Massilia</taxon>
    </lineage>
</organism>
<evidence type="ECO:0000313" key="3">
    <source>
        <dbReference type="EMBL" id="MTW13729.1"/>
    </source>
</evidence>
<dbReference type="InterPro" id="IPR046524">
    <property type="entry name" value="DUF6701"/>
</dbReference>
<feature type="domain" description="DUF6701" evidence="2">
    <location>
        <begin position="266"/>
        <end position="801"/>
    </location>
</feature>
<dbReference type="OrthoDB" id="9790247at2"/>
<evidence type="ECO:0000313" key="4">
    <source>
        <dbReference type="Proteomes" id="UP000472320"/>
    </source>
</evidence>
<dbReference type="EMBL" id="WNKX01000026">
    <property type="protein sequence ID" value="MTW13729.1"/>
    <property type="molecule type" value="Genomic_DNA"/>
</dbReference>
<keyword evidence="1" id="KW-0732">Signal</keyword>
<protein>
    <recommendedName>
        <fullName evidence="2">DUF6701 domain-containing protein</fullName>
    </recommendedName>
</protein>
<dbReference type="RefSeq" id="WP_155456643.1">
    <property type="nucleotide sequence ID" value="NZ_WNKX01000026.1"/>
</dbReference>
<comment type="caution">
    <text evidence="3">The sequence shown here is derived from an EMBL/GenBank/DDBJ whole genome shotgun (WGS) entry which is preliminary data.</text>
</comment>
<dbReference type="AlphaFoldDB" id="A0A6L6QN04"/>
<accession>A0A6L6QN04</accession>
<proteinExistence type="predicted"/>
<feature type="signal peptide" evidence="1">
    <location>
        <begin position="1"/>
        <end position="20"/>
    </location>
</feature>
<gene>
    <name evidence="3" type="ORF">GM658_24255</name>
</gene>
<evidence type="ECO:0000259" key="2">
    <source>
        <dbReference type="Pfam" id="PF20419"/>
    </source>
</evidence>
<dbReference type="Pfam" id="PF20419">
    <property type="entry name" value="DUF6701"/>
    <property type="match status" value="1"/>
</dbReference>
<sequence length="819" mass="84548">MISRAILAIFLWCAATFAHAQSYSWPADLISSFNCTLVAAGEYNCPSMSFSKDVYIVITSPLVVHVNGNFSASKNFIIPKGSPLLLDVKGTVTFSKDMNAYMDIQSTGSMTFAKNTIVHGDLNSGDSITINKDSLVDGDVFTKNTLKVGKNSSISGDCSYATTNYYCHKVPPPPAGSVDHFLVEHDGTGLTCSPAEVTVWACAGASSGGTCPTTTVGASSTLVVAAGGATIGSYPFSIAAGQTNATVIVPYAGTKTVNFGTTAGGTTCWDGTSGSCQFTYNDSGFDFNVPDHASATSPLVDMYAVSKAQGSDTCAPAFTGAKPVTFTCAYVDPATSAPIGSRPVILQSGSSIVSLTCGGGAQTISMTFDSDGKGQFSVNYADVGRLQLAAAHAPANMNGSSSFTVYPRKFAVASPTPGALIAAGDNFSLTVTALNDAGKVTPNYGLESSKQSAVLSFSRCQPSDGEDGVFTPGTLGAFKDGVATATGNRWDEVGTGDVIATNPSYLSSGQPVTGSSSTAASGCSGAFGRFRPHHFETIPVPAWTYSGQPFGVTVIARNAANTTTRNYYVKGPEAFARDITLSALSDATPASANPGPGALTASAVPAATFTLATDGEAIASPVYTFTAPLTRPTQIRIRAIDADKTTSENFIEKTLEVRSGRVKISNAFGPRGRDLDVPVRIEYYTGNSWLLNQLDSATVLPASAFALTPPALMTGVAVSNDVSFKLGIGNIHLTKPGNAATDKNGSGTVSIAANLGSTASDASCLLAPRPASTGAGLAWLRSLYGSCNTNWTQDPTARATFDAPNPENKSTVFGREVFN</sequence>
<reference evidence="3 4" key="1">
    <citation type="submission" date="2019-11" db="EMBL/GenBank/DDBJ databases">
        <title>Type strains purchased from KCTC, JCM and DSMZ.</title>
        <authorList>
            <person name="Lu H."/>
        </authorList>
    </citation>
    <scope>NUCLEOTIDE SEQUENCE [LARGE SCALE GENOMIC DNA]</scope>
    <source>
        <strain evidence="3 4">JCM 31587</strain>
    </source>
</reference>
<keyword evidence="4" id="KW-1185">Reference proteome</keyword>
<feature type="chain" id="PRO_5026764359" description="DUF6701 domain-containing protein" evidence="1">
    <location>
        <begin position="21"/>
        <end position="819"/>
    </location>
</feature>
<dbReference type="Proteomes" id="UP000472320">
    <property type="component" value="Unassembled WGS sequence"/>
</dbReference>